<dbReference type="EMBL" id="CP036422">
    <property type="protein sequence ID" value="QFU77376.1"/>
    <property type="molecule type" value="Genomic_DNA"/>
</dbReference>
<dbReference type="InterPro" id="IPR003593">
    <property type="entry name" value="AAA+_ATPase"/>
</dbReference>
<dbReference type="PANTHER" id="PTHR43038">
    <property type="entry name" value="ATP-BINDING CASSETTE, SUB-FAMILY H, MEMBER 1"/>
    <property type="match status" value="1"/>
</dbReference>
<evidence type="ECO:0000256" key="1">
    <source>
        <dbReference type="ARBA" id="ARBA00022741"/>
    </source>
</evidence>
<proteinExistence type="predicted"/>
<dbReference type="GO" id="GO:0005524">
    <property type="term" value="F:ATP binding"/>
    <property type="evidence" value="ECO:0007669"/>
    <property type="project" value="UniProtKB-KW"/>
</dbReference>
<dbReference type="KEGG" id="halc:EY643_17845"/>
<dbReference type="InterPro" id="IPR003439">
    <property type="entry name" value="ABC_transporter-like_ATP-bd"/>
</dbReference>
<keyword evidence="5" id="KW-1185">Reference proteome</keyword>
<evidence type="ECO:0000313" key="4">
    <source>
        <dbReference type="EMBL" id="QFU77376.1"/>
    </source>
</evidence>
<dbReference type="SMART" id="SM00382">
    <property type="entry name" value="AAA"/>
    <property type="match status" value="1"/>
</dbReference>
<organism evidence="4 5">
    <name type="scientific">Halioglobus maricola</name>
    <dbReference type="NCBI Taxonomy" id="2601894"/>
    <lineage>
        <taxon>Bacteria</taxon>
        <taxon>Pseudomonadati</taxon>
        <taxon>Pseudomonadota</taxon>
        <taxon>Gammaproteobacteria</taxon>
        <taxon>Cellvibrionales</taxon>
        <taxon>Halieaceae</taxon>
        <taxon>Halioglobus</taxon>
    </lineage>
</organism>
<dbReference type="Gene3D" id="3.40.50.300">
    <property type="entry name" value="P-loop containing nucleotide triphosphate hydrolases"/>
    <property type="match status" value="1"/>
</dbReference>
<dbReference type="SUPFAM" id="SSF52540">
    <property type="entry name" value="P-loop containing nucleoside triphosphate hydrolases"/>
    <property type="match status" value="1"/>
</dbReference>
<dbReference type="InterPro" id="IPR027417">
    <property type="entry name" value="P-loop_NTPase"/>
</dbReference>
<dbReference type="GO" id="GO:0016887">
    <property type="term" value="F:ATP hydrolysis activity"/>
    <property type="evidence" value="ECO:0007669"/>
    <property type="project" value="InterPro"/>
</dbReference>
<dbReference type="Pfam" id="PF00005">
    <property type="entry name" value="ABC_tran"/>
    <property type="match status" value="1"/>
</dbReference>
<gene>
    <name evidence="4" type="ORF">EY643_17845</name>
</gene>
<name>A0A5P9NPF6_9GAMM</name>
<dbReference type="PROSITE" id="PS50893">
    <property type="entry name" value="ABC_TRANSPORTER_2"/>
    <property type="match status" value="1"/>
</dbReference>
<dbReference type="CDD" id="cd03230">
    <property type="entry name" value="ABC_DR_subfamily_A"/>
    <property type="match status" value="1"/>
</dbReference>
<sequence>MPVTGHGWFTWPNSIWNRANPYPPECRSRSTSVTIDSAISTRGLSKHFGKLKAVNDIELEIPSGQIYGFLGPNGSGKTTLIRMLCGLLTPTAGDVQVLGLNIPEQAEALRSRIGYMTQKFALYDDLTVRENMRFMASIYGLPRREANQRIEHLLDRYNMGAMRDRRAAAMSGGQRQRLALAVATLHSPDLLFLDEPTSAVDPENRRDFWESLFDLVDEGKTILVSTHYMDEAERCHRLAILETGELRKSGKPDQLMRELEGLVVEIEGSDLRQIKNQALSLPQVRSAAQQGLRLRVLMRGGDSQDPAQLLRSALPPGDYEIKTARPSLEDVFVACTAGDE</sequence>
<dbReference type="Proteomes" id="UP000326287">
    <property type="component" value="Chromosome"/>
</dbReference>
<evidence type="ECO:0000259" key="3">
    <source>
        <dbReference type="PROSITE" id="PS50893"/>
    </source>
</evidence>
<feature type="domain" description="ABC transporter" evidence="3">
    <location>
        <begin position="39"/>
        <end position="268"/>
    </location>
</feature>
<reference evidence="4 5" key="1">
    <citation type="submission" date="2019-02" db="EMBL/GenBank/DDBJ databases">
        <authorList>
            <person name="Li S.-H."/>
        </authorList>
    </citation>
    <scope>NUCLEOTIDE SEQUENCE [LARGE SCALE GENOMIC DNA]</scope>
    <source>
        <strain evidence="4 5">IMCC14385</strain>
    </source>
</reference>
<accession>A0A5P9NPF6</accession>
<evidence type="ECO:0000313" key="5">
    <source>
        <dbReference type="Proteomes" id="UP000326287"/>
    </source>
</evidence>
<dbReference type="InterPro" id="IPR017871">
    <property type="entry name" value="ABC_transporter-like_CS"/>
</dbReference>
<dbReference type="PANTHER" id="PTHR43038:SF3">
    <property type="entry name" value="ABC TRANSPORTER G FAMILY MEMBER 20 ISOFORM X1"/>
    <property type="match status" value="1"/>
</dbReference>
<dbReference type="OrthoDB" id="9775490at2"/>
<protein>
    <submittedName>
        <fullName evidence="4">ABC transporter ATP-binding protein</fullName>
    </submittedName>
</protein>
<dbReference type="AlphaFoldDB" id="A0A5P9NPF6"/>
<keyword evidence="2 4" id="KW-0067">ATP-binding</keyword>
<keyword evidence="1" id="KW-0547">Nucleotide-binding</keyword>
<dbReference type="PROSITE" id="PS00211">
    <property type="entry name" value="ABC_TRANSPORTER_1"/>
    <property type="match status" value="1"/>
</dbReference>
<evidence type="ECO:0000256" key="2">
    <source>
        <dbReference type="ARBA" id="ARBA00022840"/>
    </source>
</evidence>